<reference evidence="3 4" key="1">
    <citation type="submission" date="2018-12" db="EMBL/GenBank/DDBJ databases">
        <title>Sequencing of bacterial isolates from soil warming experiment in Harvard Forest, Massachusetts, USA.</title>
        <authorList>
            <person name="Deangelis K."/>
        </authorList>
    </citation>
    <scope>NUCLEOTIDE SEQUENCE [LARGE SCALE GENOMIC DNA]</scope>
    <source>
        <strain evidence="3 4">EB153</strain>
    </source>
</reference>
<evidence type="ECO:0000313" key="4">
    <source>
        <dbReference type="Proteomes" id="UP000269669"/>
    </source>
</evidence>
<dbReference type="SUPFAM" id="SSF51338">
    <property type="entry name" value="Composite domain of metallo-dependent hydrolases"/>
    <property type="match status" value="1"/>
</dbReference>
<dbReference type="SUPFAM" id="SSF51556">
    <property type="entry name" value="Metallo-dependent hydrolases"/>
    <property type="match status" value="1"/>
</dbReference>
<dbReference type="Pfam" id="PF01979">
    <property type="entry name" value="Amidohydro_1"/>
    <property type="match status" value="1"/>
</dbReference>
<keyword evidence="4" id="KW-1185">Reference proteome</keyword>
<evidence type="ECO:0000313" key="3">
    <source>
        <dbReference type="EMBL" id="RSL16817.1"/>
    </source>
</evidence>
<name>A0A428MIY9_9BACT</name>
<organism evidence="3 4">
    <name type="scientific">Edaphobacter aggregans</name>
    <dbReference type="NCBI Taxonomy" id="570835"/>
    <lineage>
        <taxon>Bacteria</taxon>
        <taxon>Pseudomonadati</taxon>
        <taxon>Acidobacteriota</taxon>
        <taxon>Terriglobia</taxon>
        <taxon>Terriglobales</taxon>
        <taxon>Acidobacteriaceae</taxon>
        <taxon>Edaphobacter</taxon>
    </lineage>
</organism>
<accession>A0A428MIY9</accession>
<dbReference type="PANTHER" id="PTHR43135">
    <property type="entry name" value="ALPHA-D-RIBOSE 1-METHYLPHOSPHONATE 5-TRIPHOSPHATE DIPHOSPHATASE"/>
    <property type="match status" value="1"/>
</dbReference>
<comment type="caution">
    <text evidence="3">The sequence shown here is derived from an EMBL/GenBank/DDBJ whole genome shotgun (WGS) entry which is preliminary data.</text>
</comment>
<dbReference type="OrthoDB" id="9797498at2"/>
<dbReference type="EMBL" id="RSDW01000001">
    <property type="protein sequence ID" value="RSL16817.1"/>
    <property type="molecule type" value="Genomic_DNA"/>
</dbReference>
<dbReference type="InterPro" id="IPR011059">
    <property type="entry name" value="Metal-dep_hydrolase_composite"/>
</dbReference>
<feature type="domain" description="Amidohydrolase-related" evidence="2">
    <location>
        <begin position="81"/>
        <end position="484"/>
    </location>
</feature>
<keyword evidence="3" id="KW-0378">Hydrolase</keyword>
<dbReference type="GO" id="GO:0016810">
    <property type="term" value="F:hydrolase activity, acting on carbon-nitrogen (but not peptide) bonds"/>
    <property type="evidence" value="ECO:0007669"/>
    <property type="project" value="InterPro"/>
</dbReference>
<feature type="signal peptide" evidence="1">
    <location>
        <begin position="1"/>
        <end position="18"/>
    </location>
</feature>
<dbReference type="Gene3D" id="2.30.40.10">
    <property type="entry name" value="Urease, subunit C, domain 1"/>
    <property type="match status" value="1"/>
</dbReference>
<dbReference type="InterPro" id="IPR006680">
    <property type="entry name" value="Amidohydro-rel"/>
</dbReference>
<dbReference type="RefSeq" id="WP_125485382.1">
    <property type="nucleotide sequence ID" value="NZ_RSDW01000001.1"/>
</dbReference>
<feature type="chain" id="PRO_5019122043" evidence="1">
    <location>
        <begin position="19"/>
        <end position="496"/>
    </location>
</feature>
<gene>
    <name evidence="3" type="ORF">EDE15_2342</name>
</gene>
<protein>
    <submittedName>
        <fullName evidence="3">Amidohydrolase family protein</fullName>
    </submittedName>
</protein>
<dbReference type="InterPro" id="IPR032466">
    <property type="entry name" value="Metal_Hydrolase"/>
</dbReference>
<evidence type="ECO:0000256" key="1">
    <source>
        <dbReference type="SAM" id="SignalP"/>
    </source>
</evidence>
<evidence type="ECO:0000259" key="2">
    <source>
        <dbReference type="Pfam" id="PF01979"/>
    </source>
</evidence>
<proteinExistence type="predicted"/>
<dbReference type="AlphaFoldDB" id="A0A428MIY9"/>
<dbReference type="PANTHER" id="PTHR43135:SF3">
    <property type="entry name" value="ALPHA-D-RIBOSE 1-METHYLPHOSPHONATE 5-TRIPHOSPHATE DIPHOSPHATASE"/>
    <property type="match status" value="1"/>
</dbReference>
<keyword evidence="1" id="KW-0732">Signal</keyword>
<dbReference type="Proteomes" id="UP000269669">
    <property type="component" value="Unassembled WGS sequence"/>
</dbReference>
<sequence>MKIFAILFVSLFSVSAIVGQTSKQAASRTWIADVTIISPESLDHIEKGSVLIEDGRIVRVERRQGAKAPAGATVISGKGQYLIPGLIDSHVHLASVPGMGDQSGKAEMVKAYYQQLPRSYLYYGYTTVVDLAVFDHQVLKDFSQAPLHPDLYDCGEPLVFANGYPMSFSPPDVRFKLFSNFIYDPKQASSIPSEYKPEDHTPAADVARVKGSGGICVKTFYERGFGRDRNLPVMGADVIAAVRKNATEDGLVLMMHANSLEAQRFAVDGHVDVIAHGMWNWGDLDTKTELPDEIKQLLDRIVEKKIGYQATLQVLEGLRAYFDPEYLKTAAISKVVPGTMLAWFNTPEGKGFKKELVNDDTPDAAMAQAFDNGPLRHGRQVVAYLASKDANFLFGTDTPSAPTYGNLPGLNGYLEMQQLQKAGLSLAQIFKAATISNAREFKLDGQLGTIEPGKTANLVLLKKSPLESVDAYDSIVTVWVHGTPVSRDSLAIETGK</sequence>
<dbReference type="Gene3D" id="3.20.20.140">
    <property type="entry name" value="Metal-dependent hydrolases"/>
    <property type="match status" value="1"/>
</dbReference>
<dbReference type="InterPro" id="IPR051781">
    <property type="entry name" value="Metallo-dep_Hydrolase"/>
</dbReference>